<evidence type="ECO:0000256" key="1">
    <source>
        <dbReference type="SAM" id="Coils"/>
    </source>
</evidence>
<keyword evidence="1" id="KW-0175">Coiled coil</keyword>
<keyword evidence="4" id="KW-0614">Plasmid</keyword>
<keyword evidence="5" id="KW-1185">Reference proteome</keyword>
<proteinExistence type="predicted"/>
<evidence type="ECO:0000256" key="3">
    <source>
        <dbReference type="SAM" id="SignalP"/>
    </source>
</evidence>
<name>A0A806C714_9SPIR</name>
<dbReference type="Proteomes" id="UP000006166">
    <property type="component" value="Plasmid SV1_lp32-12"/>
</dbReference>
<evidence type="ECO:0000256" key="2">
    <source>
        <dbReference type="SAM" id="MobiDB-lite"/>
    </source>
</evidence>
<geneLocation type="plasmid" evidence="4 5">
    <name>SV1_lp32-12</name>
</geneLocation>
<dbReference type="AlphaFoldDB" id="A0A806C714"/>
<evidence type="ECO:0000313" key="5">
    <source>
        <dbReference type="Proteomes" id="UP000006166"/>
    </source>
</evidence>
<protein>
    <submittedName>
        <fullName evidence="4">Uncharacterized protein</fullName>
    </submittedName>
</protein>
<accession>A0A806C714</accession>
<organism evidence="4 5">
    <name type="scientific">Borreliella finlandensis</name>
    <dbReference type="NCBI Taxonomy" id="498741"/>
    <lineage>
        <taxon>Bacteria</taxon>
        <taxon>Pseudomonadati</taxon>
        <taxon>Spirochaetota</taxon>
        <taxon>Spirochaetia</taxon>
        <taxon>Spirochaetales</taxon>
        <taxon>Borreliaceae</taxon>
        <taxon>Borreliella</taxon>
    </lineage>
</organism>
<feature type="chain" id="PRO_5032695900" evidence="3">
    <location>
        <begin position="23"/>
        <end position="258"/>
    </location>
</feature>
<feature type="region of interest" description="Disordered" evidence="2">
    <location>
        <begin position="70"/>
        <end position="93"/>
    </location>
</feature>
<feature type="coiled-coil region" evidence="1">
    <location>
        <begin position="96"/>
        <end position="194"/>
    </location>
</feature>
<sequence length="258" mass="29419">MNKKMFVIFAVFALISSCKNYASSKDLKNLEQNVKGKVEGFLEAKKEELVGGLKKLGLEAYSKVKEELMQADGPQGQLQEQVDQNIDEDSEDSKFKKEIEEKIKGLKEKIDKSDDKTSLNMYSGYEEEVKNLREEEELEKKLKDKKEDREKLENKLKELEKSLKEKIEKRKKALEEAKQEFEEFKKQVNGATGQTYGNQVQSQGKVGGQAWTKAKNLGLNVSYSSDNGTDSNDFAKKVIEDTLKKIEEELKNNGEEAV</sequence>
<keyword evidence="3" id="KW-0732">Signal</keyword>
<evidence type="ECO:0000313" key="4">
    <source>
        <dbReference type="EMBL" id="ACN93235.1"/>
    </source>
</evidence>
<dbReference type="EMBL" id="CP001516">
    <property type="protein sequence ID" value="ACN93235.1"/>
    <property type="molecule type" value="Genomic_DNA"/>
</dbReference>
<dbReference type="RefSeq" id="WP_012672569.1">
    <property type="nucleotide sequence ID" value="NC_012247.1"/>
</dbReference>
<gene>
    <name evidence="4" type="ORF">BSV1_X51</name>
</gene>
<reference evidence="4 5" key="1">
    <citation type="journal article" date="2011" name="J. Bacteriol.">
        <title>Whole genome sequence of an unusual Borrelia burgdorferi sensu lato isolate.</title>
        <authorList>
            <person name="Casjens S.R."/>
            <person name="Fraser-Liggett C.M."/>
            <person name="Mongodin E.F."/>
            <person name="Qiu W.G."/>
            <person name="Dunn J.J."/>
            <person name="Luft B.J."/>
            <person name="Schutzer S.E."/>
        </authorList>
    </citation>
    <scope>NUCLEOTIDE SEQUENCE [LARGE SCALE GENOMIC DNA]</scope>
    <source>
        <strain evidence="4 5">SV1</strain>
    </source>
</reference>
<dbReference type="PROSITE" id="PS51257">
    <property type="entry name" value="PROKAR_LIPOPROTEIN"/>
    <property type="match status" value="1"/>
</dbReference>
<feature type="signal peptide" evidence="3">
    <location>
        <begin position="1"/>
        <end position="22"/>
    </location>
</feature>